<dbReference type="EMBL" id="JAGTJS010000007">
    <property type="protein sequence ID" value="KAH7264337.1"/>
    <property type="molecule type" value="Genomic_DNA"/>
</dbReference>
<keyword evidence="2" id="KW-1185">Reference proteome</keyword>
<gene>
    <name evidence="1" type="ORF">B0J15DRAFT_547097</name>
</gene>
<name>A0A9P9HWR0_FUSSL</name>
<dbReference type="AlphaFoldDB" id="A0A9P9HWR0"/>
<evidence type="ECO:0000313" key="2">
    <source>
        <dbReference type="Proteomes" id="UP000736672"/>
    </source>
</evidence>
<evidence type="ECO:0000313" key="1">
    <source>
        <dbReference type="EMBL" id="KAH7264337.1"/>
    </source>
</evidence>
<accession>A0A9P9HWR0</accession>
<sequence>MCKLLEIEYSCSHGAKRHCQRIDALCSCDNPLACMVGDMQLGDHHKTKIQALSEENFKIVKVDGVCDECAQKMALEIEEKDRMFGELETSLEEINKDLSLLALAGPTNGQDTKRHKMHRREVTATKIQHTPHDSDWICANGSCQGRVTFSIDGRRGRFCQKHTCAAQDWGCISGVATKLNSPQFSIYCHVHTCTKAGCGMRIAHDSAIYCCTHSHIPDLVR</sequence>
<organism evidence="1 2">
    <name type="scientific">Fusarium solani</name>
    <name type="common">Filamentous fungus</name>
    <dbReference type="NCBI Taxonomy" id="169388"/>
    <lineage>
        <taxon>Eukaryota</taxon>
        <taxon>Fungi</taxon>
        <taxon>Dikarya</taxon>
        <taxon>Ascomycota</taxon>
        <taxon>Pezizomycotina</taxon>
        <taxon>Sordariomycetes</taxon>
        <taxon>Hypocreomycetidae</taxon>
        <taxon>Hypocreales</taxon>
        <taxon>Nectriaceae</taxon>
        <taxon>Fusarium</taxon>
        <taxon>Fusarium solani species complex</taxon>
    </lineage>
</organism>
<reference evidence="1" key="1">
    <citation type="journal article" date="2021" name="Nat. Commun.">
        <title>Genetic determinants of endophytism in the Arabidopsis root mycobiome.</title>
        <authorList>
            <person name="Mesny F."/>
            <person name="Miyauchi S."/>
            <person name="Thiergart T."/>
            <person name="Pickel B."/>
            <person name="Atanasova L."/>
            <person name="Karlsson M."/>
            <person name="Huettel B."/>
            <person name="Barry K.W."/>
            <person name="Haridas S."/>
            <person name="Chen C."/>
            <person name="Bauer D."/>
            <person name="Andreopoulos W."/>
            <person name="Pangilinan J."/>
            <person name="LaButti K."/>
            <person name="Riley R."/>
            <person name="Lipzen A."/>
            <person name="Clum A."/>
            <person name="Drula E."/>
            <person name="Henrissat B."/>
            <person name="Kohler A."/>
            <person name="Grigoriev I.V."/>
            <person name="Martin F.M."/>
            <person name="Hacquard S."/>
        </authorList>
    </citation>
    <scope>NUCLEOTIDE SEQUENCE</scope>
    <source>
        <strain evidence="1">FSSC 5 MPI-SDFR-AT-0091</strain>
    </source>
</reference>
<dbReference type="Proteomes" id="UP000736672">
    <property type="component" value="Unassembled WGS sequence"/>
</dbReference>
<dbReference type="OrthoDB" id="5099658at2759"/>
<protein>
    <submittedName>
        <fullName evidence="1">Uncharacterized protein</fullName>
    </submittedName>
</protein>
<proteinExistence type="predicted"/>
<comment type="caution">
    <text evidence="1">The sequence shown here is derived from an EMBL/GenBank/DDBJ whole genome shotgun (WGS) entry which is preliminary data.</text>
</comment>